<accession>A0A9W8JVD5</accession>
<reference evidence="1" key="1">
    <citation type="submission" date="2022-07" db="EMBL/GenBank/DDBJ databases">
        <title>Genome Sequence of Agrocybe chaxingu.</title>
        <authorList>
            <person name="Buettner E."/>
        </authorList>
    </citation>
    <scope>NUCLEOTIDE SEQUENCE</scope>
    <source>
        <strain evidence="1">MP-N11</strain>
    </source>
</reference>
<evidence type="ECO:0000313" key="1">
    <source>
        <dbReference type="EMBL" id="KAJ3484792.1"/>
    </source>
</evidence>
<sequence>MRLLFDVINNTSSRWRELNLFLSGDLVRMLGGDIIGAPLLESIFRGRFQEFGGGHTAPFVLRPRPSPTHVSLYMCKHTGMVIDWGRVTHVEMKSTPGEDVLRLLPDAPSITHLTLTSVHRFSPPPYLPDEIIHNRLRVLKVLTDSWRREAMDPFLDRLTLPSLEELHLGGSFLQVTNLILRSHCRITKLNIDRHSYRDAEPEADFIALLRATPFLTDLTFIGPVSSIFFECLRPAPAGDTSDSEVFLPALRSLDIRCPLGFEWECIANIFPAHPSPSNVYRSALQSFKLTVSKLATRNRQIAVEGDSNDGCTLAPIPAGILSHLLGVREFMGIQLSIVDSSEEDMLYRE</sequence>
<proteinExistence type="predicted"/>
<organism evidence="1 2">
    <name type="scientific">Agrocybe chaxingu</name>
    <dbReference type="NCBI Taxonomy" id="84603"/>
    <lineage>
        <taxon>Eukaryota</taxon>
        <taxon>Fungi</taxon>
        <taxon>Dikarya</taxon>
        <taxon>Basidiomycota</taxon>
        <taxon>Agaricomycotina</taxon>
        <taxon>Agaricomycetes</taxon>
        <taxon>Agaricomycetidae</taxon>
        <taxon>Agaricales</taxon>
        <taxon>Agaricineae</taxon>
        <taxon>Strophariaceae</taxon>
        <taxon>Agrocybe</taxon>
    </lineage>
</organism>
<dbReference type="Proteomes" id="UP001148786">
    <property type="component" value="Unassembled WGS sequence"/>
</dbReference>
<comment type="caution">
    <text evidence="1">The sequence shown here is derived from an EMBL/GenBank/DDBJ whole genome shotgun (WGS) entry which is preliminary data.</text>
</comment>
<protein>
    <submittedName>
        <fullName evidence="1">Uncharacterized protein</fullName>
    </submittedName>
</protein>
<gene>
    <name evidence="1" type="ORF">NLJ89_g11955</name>
</gene>
<dbReference type="OrthoDB" id="2269034at2759"/>
<keyword evidence="2" id="KW-1185">Reference proteome</keyword>
<dbReference type="EMBL" id="JANKHO010003278">
    <property type="protein sequence ID" value="KAJ3484792.1"/>
    <property type="molecule type" value="Genomic_DNA"/>
</dbReference>
<dbReference type="AlphaFoldDB" id="A0A9W8JVD5"/>
<name>A0A9W8JVD5_9AGAR</name>
<evidence type="ECO:0000313" key="2">
    <source>
        <dbReference type="Proteomes" id="UP001148786"/>
    </source>
</evidence>